<evidence type="ECO:0000313" key="13">
    <source>
        <dbReference type="Proteomes" id="UP001595377"/>
    </source>
</evidence>
<evidence type="ECO:0000313" key="12">
    <source>
        <dbReference type="EMBL" id="MFC3075981.1"/>
    </source>
</evidence>
<feature type="transmembrane region" description="Helical" evidence="10">
    <location>
        <begin position="175"/>
        <end position="194"/>
    </location>
</feature>
<dbReference type="InterPro" id="IPR009051">
    <property type="entry name" value="Helical_ferredxn"/>
</dbReference>
<feature type="transmembrane region" description="Helical" evidence="10">
    <location>
        <begin position="82"/>
        <end position="104"/>
    </location>
</feature>
<keyword evidence="10" id="KW-0812">Transmembrane</keyword>
<evidence type="ECO:0000256" key="6">
    <source>
        <dbReference type="ARBA" id="ARBA00023002"/>
    </source>
</evidence>
<dbReference type="PANTHER" id="PTHR43255">
    <property type="entry name" value="IRON-SULFUR-BINDING OXIDOREDUCTASE FADF-RELATED-RELATED"/>
    <property type="match status" value="1"/>
</dbReference>
<dbReference type="InterPro" id="IPR014729">
    <property type="entry name" value="Rossmann-like_a/b/a_fold"/>
</dbReference>
<dbReference type="InterPro" id="IPR017896">
    <property type="entry name" value="4Fe4S_Fe-S-bd"/>
</dbReference>
<dbReference type="PROSITE" id="PS00198">
    <property type="entry name" value="4FE4S_FER_1"/>
    <property type="match status" value="2"/>
</dbReference>
<dbReference type="Gene3D" id="3.40.50.620">
    <property type="entry name" value="HUPs"/>
    <property type="match status" value="1"/>
</dbReference>
<feature type="transmembrane region" description="Helical" evidence="10">
    <location>
        <begin position="206"/>
        <end position="226"/>
    </location>
</feature>
<keyword evidence="10" id="KW-1133">Transmembrane helix</keyword>
<dbReference type="Pfam" id="PF01012">
    <property type="entry name" value="ETF"/>
    <property type="match status" value="1"/>
</dbReference>
<protein>
    <submittedName>
        <fullName evidence="12">Heterodisulfide reductase-related iron-sulfur binding cluster</fullName>
    </submittedName>
</protein>
<dbReference type="SUPFAM" id="SSF103501">
    <property type="entry name" value="Respiratory nitrate reductase 1 gamma chain"/>
    <property type="match status" value="1"/>
</dbReference>
<feature type="transmembrane region" description="Helical" evidence="10">
    <location>
        <begin position="116"/>
        <end position="141"/>
    </location>
</feature>
<feature type="transmembrane region" description="Helical" evidence="10">
    <location>
        <begin position="12"/>
        <end position="34"/>
    </location>
</feature>
<dbReference type="EMBL" id="JBHRSP010000043">
    <property type="protein sequence ID" value="MFC3075981.1"/>
    <property type="molecule type" value="Genomic_DNA"/>
</dbReference>
<comment type="caution">
    <text evidence="12">The sequence shown here is derived from an EMBL/GenBank/DDBJ whole genome shotgun (WGS) entry which is preliminary data.</text>
</comment>
<feature type="domain" description="4Fe-4S ferredoxin-type" evidence="11">
    <location>
        <begin position="294"/>
        <end position="325"/>
    </location>
</feature>
<evidence type="ECO:0000256" key="1">
    <source>
        <dbReference type="ARBA" id="ARBA00003554"/>
    </source>
</evidence>
<feature type="transmembrane region" description="Helical" evidence="10">
    <location>
        <begin position="233"/>
        <end position="251"/>
    </location>
</feature>
<dbReference type="RefSeq" id="WP_257316549.1">
    <property type="nucleotide sequence ID" value="NZ_JANFDG010000020.1"/>
</dbReference>
<evidence type="ECO:0000259" key="11">
    <source>
        <dbReference type="PROSITE" id="PS51379"/>
    </source>
</evidence>
<gene>
    <name evidence="12" type="ORF">ACFOHH_22910</name>
</gene>
<keyword evidence="4" id="KW-0479">Metal-binding</keyword>
<dbReference type="InterPro" id="IPR017900">
    <property type="entry name" value="4Fe4S_Fe_S_CS"/>
</dbReference>
<keyword evidence="9" id="KW-0535">Nitrogen fixation</keyword>
<dbReference type="SUPFAM" id="SSF52402">
    <property type="entry name" value="Adenine nucleotide alpha hydrolases-like"/>
    <property type="match status" value="1"/>
</dbReference>
<dbReference type="CDD" id="cd01714">
    <property type="entry name" value="ETF_beta"/>
    <property type="match status" value="1"/>
</dbReference>
<keyword evidence="8" id="KW-0411">Iron-sulfur</keyword>
<evidence type="ECO:0000256" key="5">
    <source>
        <dbReference type="ARBA" id="ARBA00022982"/>
    </source>
</evidence>
<evidence type="ECO:0000256" key="9">
    <source>
        <dbReference type="ARBA" id="ARBA00023231"/>
    </source>
</evidence>
<dbReference type="InterPro" id="IPR004017">
    <property type="entry name" value="Cys_rich_dom"/>
</dbReference>
<evidence type="ECO:0000256" key="3">
    <source>
        <dbReference type="ARBA" id="ARBA00022485"/>
    </source>
</evidence>
<dbReference type="InterPro" id="IPR033948">
    <property type="entry name" value="ETF_beta_N"/>
</dbReference>
<accession>A0ABV7DN68</accession>
<dbReference type="PROSITE" id="PS51379">
    <property type="entry name" value="4FE4S_FER_2"/>
    <property type="match status" value="2"/>
</dbReference>
<evidence type="ECO:0000256" key="4">
    <source>
        <dbReference type="ARBA" id="ARBA00022723"/>
    </source>
</evidence>
<dbReference type="SUPFAM" id="SSF46548">
    <property type="entry name" value="alpha-helical ferredoxin"/>
    <property type="match status" value="1"/>
</dbReference>
<dbReference type="Gene3D" id="1.10.1060.10">
    <property type="entry name" value="Alpha-helical ferredoxin"/>
    <property type="match status" value="1"/>
</dbReference>
<evidence type="ECO:0000256" key="8">
    <source>
        <dbReference type="ARBA" id="ARBA00023014"/>
    </source>
</evidence>
<keyword evidence="5" id="KW-0249">Electron transport</keyword>
<keyword evidence="5" id="KW-0813">Transport</keyword>
<keyword evidence="10" id="KW-0472">Membrane</keyword>
<evidence type="ECO:0000256" key="7">
    <source>
        <dbReference type="ARBA" id="ARBA00023004"/>
    </source>
</evidence>
<reference evidence="13" key="1">
    <citation type="journal article" date="2019" name="Int. J. Syst. Evol. Microbiol.">
        <title>The Global Catalogue of Microorganisms (GCM) 10K type strain sequencing project: providing services to taxonomists for standard genome sequencing and annotation.</title>
        <authorList>
            <consortium name="The Broad Institute Genomics Platform"/>
            <consortium name="The Broad Institute Genome Sequencing Center for Infectious Disease"/>
            <person name="Wu L."/>
            <person name="Ma J."/>
        </authorList>
    </citation>
    <scope>NUCLEOTIDE SEQUENCE [LARGE SCALE GENOMIC DNA]</scope>
    <source>
        <strain evidence="13">KCTC 52677</strain>
    </source>
</reference>
<dbReference type="Pfam" id="PF02754">
    <property type="entry name" value="CCG"/>
    <property type="match status" value="1"/>
</dbReference>
<keyword evidence="7" id="KW-0408">Iron</keyword>
<dbReference type="Gene3D" id="1.20.950.20">
    <property type="entry name" value="Transmembrane di-heme cytochromes, Chain C"/>
    <property type="match status" value="1"/>
</dbReference>
<comment type="function">
    <text evidence="1">May play a role in a redox process involved in nitrogen fixation.</text>
</comment>
<dbReference type="PANTHER" id="PTHR43255:SF1">
    <property type="entry name" value="IRON-SULFUR-BINDING OXIDOREDUCTASE FADF-RELATED"/>
    <property type="match status" value="1"/>
</dbReference>
<feature type="domain" description="4Fe-4S ferredoxin-type" evidence="11">
    <location>
        <begin position="344"/>
        <end position="376"/>
    </location>
</feature>
<dbReference type="InterPro" id="IPR014730">
    <property type="entry name" value="ETF_a/b_N"/>
</dbReference>
<dbReference type="Proteomes" id="UP001595377">
    <property type="component" value="Unassembled WGS sequence"/>
</dbReference>
<keyword evidence="3" id="KW-0004">4Fe-4S</keyword>
<dbReference type="InterPro" id="IPR036197">
    <property type="entry name" value="NarG-like_sf"/>
</dbReference>
<dbReference type="Pfam" id="PF13183">
    <property type="entry name" value="Fer4_8"/>
    <property type="match status" value="1"/>
</dbReference>
<keyword evidence="13" id="KW-1185">Reference proteome</keyword>
<evidence type="ECO:0000256" key="10">
    <source>
        <dbReference type="SAM" id="Phobius"/>
    </source>
</evidence>
<evidence type="ECO:0000256" key="2">
    <source>
        <dbReference type="ARBA" id="ARBA00011874"/>
    </source>
</evidence>
<keyword evidence="6" id="KW-0560">Oxidoreductase</keyword>
<name>A0ABV7DN68_9HYPH</name>
<organism evidence="12 13">
    <name type="scientific">Shinella pollutisoli</name>
    <dbReference type="NCBI Taxonomy" id="2250594"/>
    <lineage>
        <taxon>Bacteria</taxon>
        <taxon>Pseudomonadati</taxon>
        <taxon>Pseudomonadota</taxon>
        <taxon>Alphaproteobacteria</taxon>
        <taxon>Hyphomicrobiales</taxon>
        <taxon>Rhizobiaceae</taxon>
        <taxon>Shinella</taxon>
    </lineage>
</organism>
<comment type="subunit">
    <text evidence="2">FixA and FixB form a heterodimer.</text>
</comment>
<dbReference type="InterPro" id="IPR051460">
    <property type="entry name" value="HdrC_iron-sulfur_subunit"/>
</dbReference>
<proteinExistence type="predicted"/>
<dbReference type="SMART" id="SM00893">
    <property type="entry name" value="ETF"/>
    <property type="match status" value="1"/>
</dbReference>
<sequence length="1024" mass="110297">MQTRELFSQFSPFAFGMFYLIAIAAMAAFVVGLAQHILRYRRGRPAGVPVDWRGGLRLMLDDVVTHRTLSRRDPYAGAAHRLIFFGFATLFVGTSTITLEYDIVKPLTGQTFWKGWFYLGFSLVMDIAGVMLVAGLVMMIARRAWFGLAKLDYVRRYRGDTAPLPRATAWKVEDWVFLVTLLLIALSGFLQEAVRLIVDRPPLSDLSPVGAALGGLLSGLGLDAAGAAAVRRANWWIHGVLALSFIAGVAWTKGKHMVAAFGSLAVRDSRSVARLPAVAEGDPVGVTRMDDFSWRDLLHFDACTKCGRCHDACPARNSNYPLSPRDVILDLRLLAQSGDGAADPHHVIPPETLWACLSCGACAEICPVGIEQPVKILKMRRALVDKGEMDPTLRGVLETVANVGNSFGEPARKRGAWTRELEFPVKDARKEPVEALWFVGDFASFDPRSQTISRLVARLFNAGGLDFGILFDGERTAGNDIRRVGEEGLFEALSAHNGAQMAQSAFDWIVTTDPHSLNTLRNEYGEAVKGRKVLHYTNVLADWLESGRLKVTKPLGRRVTYHDPCHLGRLNKEYDAPRRVLRAIGCELVEMPRSRDNSFCCGAGGGRIWTPDPPGVEKPSHGRMHEAAALGNIDIFVTCCPKDLTMFEDARKASGHEGDFLVADIAELVAEAVELRAIPANYLPELANRIAESLAEKVTARVVPELIQALAAQSGRLLVAPPVLPAAEPTDIAAEPAVVDAVPAASGEWSVAPVAPAILADYDRPAKTGLRILVAVKHVGKLGDEFRFRPDGLDVVPEDLDYQLNEFDETAIEAALQLVEGLGEGEVVAVTIGSEEAEPSLRKALAKGAHRGVRVWSDAVSPADPIAVAALLAGVASLEAADLVLTGVQSSDFANGATAAALGGILGWPHAAVVVEMQWDGKGRLDITRELEGGVRHRQSLPAPAVLSIQSGANVPRYATMRMIKEARSKPVADAAMEAIGAEATGRRVAAMDRPPVGQAAMLEGSAAEIAARVAAIVREKKGG</sequence>